<protein>
    <recommendedName>
        <fullName evidence="3">Pyrimidine 5-nucleotidase</fullName>
    </recommendedName>
</protein>
<evidence type="ECO:0000313" key="1">
    <source>
        <dbReference type="EMBL" id="KAK5626571.1"/>
    </source>
</evidence>
<name>A0AAN7Z6S9_9PEZI</name>
<dbReference type="PANTHER" id="PTHR47438:SF1">
    <property type="entry name" value="PHOSPHATE METABOLISM PROTEIN 8-RELATED"/>
    <property type="match status" value="1"/>
</dbReference>
<organism evidence="1 2">
    <name type="scientific">Xylaria bambusicola</name>
    <dbReference type="NCBI Taxonomy" id="326684"/>
    <lineage>
        <taxon>Eukaryota</taxon>
        <taxon>Fungi</taxon>
        <taxon>Dikarya</taxon>
        <taxon>Ascomycota</taxon>
        <taxon>Pezizomycotina</taxon>
        <taxon>Sordariomycetes</taxon>
        <taxon>Xylariomycetidae</taxon>
        <taxon>Xylariales</taxon>
        <taxon>Xylariaceae</taxon>
        <taxon>Xylaria</taxon>
    </lineage>
</organism>
<dbReference type="GO" id="GO:0009166">
    <property type="term" value="P:nucleotide catabolic process"/>
    <property type="evidence" value="ECO:0007669"/>
    <property type="project" value="TreeGrafter"/>
</dbReference>
<comment type="caution">
    <text evidence="1">The sequence shown here is derived from an EMBL/GenBank/DDBJ whole genome shotgun (WGS) entry which is preliminary data.</text>
</comment>
<gene>
    <name evidence="1" type="ORF">RRF57_002286</name>
</gene>
<proteinExistence type="predicted"/>
<dbReference type="Pfam" id="PF00702">
    <property type="entry name" value="Hydrolase"/>
    <property type="match status" value="1"/>
</dbReference>
<dbReference type="EMBL" id="JAWHQM010000003">
    <property type="protein sequence ID" value="KAK5626571.1"/>
    <property type="molecule type" value="Genomic_DNA"/>
</dbReference>
<dbReference type="Gene3D" id="1.10.150.450">
    <property type="match status" value="1"/>
</dbReference>
<dbReference type="InterPro" id="IPR036412">
    <property type="entry name" value="HAD-like_sf"/>
</dbReference>
<dbReference type="NCBIfam" id="TIGR01993">
    <property type="entry name" value="Pyr-5-nucltdase"/>
    <property type="match status" value="1"/>
</dbReference>
<dbReference type="AlphaFoldDB" id="A0AAN7Z6S9"/>
<dbReference type="SUPFAM" id="SSF56784">
    <property type="entry name" value="HAD-like"/>
    <property type="match status" value="1"/>
</dbReference>
<dbReference type="InterPro" id="IPR052791">
    <property type="entry name" value="SSM1_domain"/>
</dbReference>
<accession>A0AAN7Z6S9</accession>
<dbReference type="GO" id="GO:0008252">
    <property type="term" value="F:nucleotidase activity"/>
    <property type="evidence" value="ECO:0007669"/>
    <property type="project" value="TreeGrafter"/>
</dbReference>
<dbReference type="GO" id="GO:0006206">
    <property type="term" value="P:pyrimidine nucleobase metabolic process"/>
    <property type="evidence" value="ECO:0007669"/>
    <property type="project" value="TreeGrafter"/>
</dbReference>
<sequence length="257" mass="29349">MFSAAMAPEEIPPTPKKVFFFDIDNCLYPASKLIQPRQDTSICTNSGVEAGVHERMADMIHVYFEKHLDLSPQEAIDLHAKYYAKYGLAIGGLMRHHDIDPLHFNSEVDDALPLDDMIQPRIDLVRLLQDVDRSKVKLWLFTNAYVNHGKRVVKILGVDKMFDGITYCDYTKLPFVSKPQEEMFAKAMVEAGTHNMEDCYFVDDNYNNCNMAEKLGWNSAHLVEEGAPVPVDQACQHQISHLDDLRQAFPQLFKQDV</sequence>
<dbReference type="PANTHER" id="PTHR47438">
    <property type="entry name" value="PHOSPHATE METABOLISM PROTEIN 8-RELATED"/>
    <property type="match status" value="1"/>
</dbReference>
<reference evidence="1 2" key="1">
    <citation type="submission" date="2023-10" db="EMBL/GenBank/DDBJ databases">
        <title>Draft genome sequence of Xylaria bambusicola isolate GMP-LS, the root and basal stem rot pathogen of sugarcane in Indonesia.</title>
        <authorList>
            <person name="Selvaraj P."/>
            <person name="Muralishankar V."/>
            <person name="Muruganantham S."/>
            <person name="Sp S."/>
            <person name="Haryani S."/>
            <person name="Lau K.J.X."/>
            <person name="Naqvi N.I."/>
        </authorList>
    </citation>
    <scope>NUCLEOTIDE SEQUENCE [LARGE SCALE GENOMIC DNA]</scope>
    <source>
        <strain evidence="1">GMP-LS</strain>
    </source>
</reference>
<dbReference type="SFLD" id="SFLDS00003">
    <property type="entry name" value="Haloacid_Dehalogenase"/>
    <property type="match status" value="1"/>
</dbReference>
<dbReference type="InterPro" id="IPR006439">
    <property type="entry name" value="HAD-SF_hydro_IA"/>
</dbReference>
<dbReference type="Proteomes" id="UP001305414">
    <property type="component" value="Unassembled WGS sequence"/>
</dbReference>
<evidence type="ECO:0008006" key="3">
    <source>
        <dbReference type="Google" id="ProtNLM"/>
    </source>
</evidence>
<evidence type="ECO:0000313" key="2">
    <source>
        <dbReference type="Proteomes" id="UP001305414"/>
    </source>
</evidence>
<dbReference type="Gene3D" id="3.40.50.1000">
    <property type="entry name" value="HAD superfamily/HAD-like"/>
    <property type="match status" value="1"/>
</dbReference>
<dbReference type="NCBIfam" id="TIGR01509">
    <property type="entry name" value="HAD-SF-IA-v3"/>
    <property type="match status" value="1"/>
</dbReference>
<dbReference type="InterPro" id="IPR023214">
    <property type="entry name" value="HAD_sf"/>
</dbReference>
<dbReference type="InterPro" id="IPR010237">
    <property type="entry name" value="Pyr-5-nucltdase"/>
</dbReference>
<dbReference type="SFLD" id="SFLDG01129">
    <property type="entry name" value="C1.5:_HAD__Beta-PGM__Phosphata"/>
    <property type="match status" value="1"/>
</dbReference>
<keyword evidence="2" id="KW-1185">Reference proteome</keyword>
<dbReference type="SFLD" id="SFLDG01132">
    <property type="entry name" value="C1.5.3:_5'-Nucleotidase_Like"/>
    <property type="match status" value="1"/>
</dbReference>